<dbReference type="SUPFAM" id="SSF50370">
    <property type="entry name" value="Ricin B-like lectins"/>
    <property type="match status" value="1"/>
</dbReference>
<feature type="compositionally biased region" description="Low complexity" evidence="1">
    <location>
        <begin position="1"/>
        <end position="16"/>
    </location>
</feature>
<reference evidence="4 5" key="1">
    <citation type="submission" date="2019-01" db="EMBL/GenBank/DDBJ databases">
        <title>Draft genome sequence of Cellulomonas takizawaensis strain TKZ-21.</title>
        <authorList>
            <person name="Yamamura H."/>
            <person name="Hayashi T."/>
            <person name="Hamada M."/>
            <person name="Serisawa Y."/>
            <person name="Matsuyama K."/>
            <person name="Nakagawa Y."/>
            <person name="Otoguro M."/>
            <person name="Yanagida F."/>
            <person name="Hayakawa M."/>
        </authorList>
    </citation>
    <scope>NUCLEOTIDE SEQUENCE [LARGE SCALE GENOMIC DNA]</scope>
    <source>
        <strain evidence="4 5">NBRC12680</strain>
    </source>
</reference>
<keyword evidence="2" id="KW-1133">Transmembrane helix</keyword>
<keyword evidence="2" id="KW-0812">Transmembrane</keyword>
<dbReference type="InterPro" id="IPR035992">
    <property type="entry name" value="Ricin_B-like_lectins"/>
</dbReference>
<dbReference type="CDD" id="cd00161">
    <property type="entry name" value="beta-trefoil_Ricin-like"/>
    <property type="match status" value="1"/>
</dbReference>
<dbReference type="PROSITE" id="PS50231">
    <property type="entry name" value="RICIN_B_LECTIN"/>
    <property type="match status" value="1"/>
</dbReference>
<dbReference type="PANTHER" id="PTHR42767:SF1">
    <property type="entry name" value="ENDO-BETA-1,6-GALACTANASE-LIKE DOMAIN-CONTAINING PROTEIN"/>
    <property type="match status" value="1"/>
</dbReference>
<feature type="region of interest" description="Disordered" evidence="1">
    <location>
        <begin position="1"/>
        <end position="20"/>
    </location>
</feature>
<dbReference type="AlphaFoldDB" id="A0A402DN39"/>
<organism evidence="4 5">
    <name type="scientific">Cellulomonas biazotea</name>
    <dbReference type="NCBI Taxonomy" id="1709"/>
    <lineage>
        <taxon>Bacteria</taxon>
        <taxon>Bacillati</taxon>
        <taxon>Actinomycetota</taxon>
        <taxon>Actinomycetes</taxon>
        <taxon>Micrococcales</taxon>
        <taxon>Cellulomonadaceae</taxon>
        <taxon>Cellulomonas</taxon>
    </lineage>
</organism>
<comment type="caution">
    <text evidence="4">The sequence shown here is derived from an EMBL/GenBank/DDBJ whole genome shotgun (WGS) entry which is preliminary data.</text>
</comment>
<dbReference type="Gene3D" id="2.80.10.50">
    <property type="match status" value="1"/>
</dbReference>
<evidence type="ECO:0000256" key="1">
    <source>
        <dbReference type="SAM" id="MobiDB-lite"/>
    </source>
</evidence>
<feature type="transmembrane region" description="Helical" evidence="2">
    <location>
        <begin position="23"/>
        <end position="45"/>
    </location>
</feature>
<protein>
    <recommendedName>
        <fullName evidence="3">Endo-beta-1,6-galactanase-like domain-containing protein</fullName>
    </recommendedName>
</protein>
<name>A0A402DN39_9CELL</name>
<evidence type="ECO:0000256" key="2">
    <source>
        <dbReference type="SAM" id="Phobius"/>
    </source>
</evidence>
<evidence type="ECO:0000259" key="3">
    <source>
        <dbReference type="Pfam" id="PF14587"/>
    </source>
</evidence>
<dbReference type="Pfam" id="PF14587">
    <property type="entry name" value="Glyco_hydr_30_2"/>
    <property type="match status" value="1"/>
</dbReference>
<evidence type="ECO:0000313" key="4">
    <source>
        <dbReference type="EMBL" id="GCE75537.1"/>
    </source>
</evidence>
<gene>
    <name evidence="4" type="ORF">CBZ_05930</name>
</gene>
<evidence type="ECO:0000313" key="5">
    <source>
        <dbReference type="Proteomes" id="UP000289954"/>
    </source>
</evidence>
<accession>A0A402DN39</accession>
<dbReference type="EMBL" id="BIMR01000030">
    <property type="protein sequence ID" value="GCE75537.1"/>
    <property type="molecule type" value="Genomic_DNA"/>
</dbReference>
<dbReference type="InterPro" id="IPR039743">
    <property type="entry name" value="6GAL/EXGAL"/>
</dbReference>
<proteinExistence type="predicted"/>
<dbReference type="Gene3D" id="3.20.20.80">
    <property type="entry name" value="Glycosidases"/>
    <property type="match status" value="1"/>
</dbReference>
<keyword evidence="5" id="KW-1185">Reference proteome</keyword>
<dbReference type="InterPro" id="IPR039514">
    <property type="entry name" value="6GAL-like"/>
</dbReference>
<feature type="domain" description="Endo-beta-1,6-galactanase-like" evidence="3">
    <location>
        <begin position="162"/>
        <end position="309"/>
    </location>
</feature>
<dbReference type="GO" id="GO:0004553">
    <property type="term" value="F:hydrolase activity, hydrolyzing O-glycosyl compounds"/>
    <property type="evidence" value="ECO:0007669"/>
    <property type="project" value="InterPro"/>
</dbReference>
<dbReference type="PANTHER" id="PTHR42767">
    <property type="entry name" value="ENDO-BETA-1,6-GALACTANASE"/>
    <property type="match status" value="1"/>
</dbReference>
<dbReference type="InterPro" id="IPR017853">
    <property type="entry name" value="GH"/>
</dbReference>
<keyword evidence="2" id="KW-0472">Membrane</keyword>
<sequence>MALTSTPTGTGPTTSTSRRRARLGIVAAATVATAAAGGTVAALVATAPDDVAGEPLTITPDPSYRASERFQGWGTSLVWFAHATGGYPEDLREELYQKVFGEDGLNLTVVRYNVGGGNATDVDSPAYMRPGGDVPGWWSPGLLGPDGAVRDAADAYRAAFDPDDDASYDLDADPGQRWWVERLAQDARVTHWEAFSNSPPWFMTESGYATGGLEPTTDQLRTDSVDDFAAYMVRAVEHLEQTYGVRFSTIDPMNEPNTDYWATRFRPDGTLEPRRQEGAHLSPALQATLVESLAARLAAPGTSTDAVVSGPDETNPRLFVQDWEGWTPAAREAVGQLNVHTYGTEDRVQARDIAKAAGKRLWMSEVEGDFSIEGGFDLDDMANGLGMATRIVDDLRELEPSAWVFWQPVEDLWHMELEADGNWGSVYVDLDCSADGTSARRVAAGHADPTCRVLTNTKYDTVRNFTHYIEPGDSQVAVDDPSTTAFVHGDEDGATLVHVNQSQSDRAVTLDLSRFASFDGATVTPVVTTAPPPVRTDDAAPWSLVPGEPVRVGRDGTVTLAVPAKSVTTLVVEGVSGVADGTGLADGTAYTLTSADGGLALAAGSDGGADGATTVEAPDGSAAQTWTLHTLSGAGTNRHVVALSDGTGRFLATDDDRTTLVASDVDAARQDPAQQWVLSSLDGRTRSLLNVATTRQLDVARRNAEPGTAVALTPATTDPQQAWTFAPAES</sequence>
<dbReference type="SUPFAM" id="SSF51445">
    <property type="entry name" value="(Trans)glycosidases"/>
    <property type="match status" value="1"/>
</dbReference>
<dbReference type="Proteomes" id="UP000289954">
    <property type="component" value="Unassembled WGS sequence"/>
</dbReference>